<dbReference type="Pfam" id="PF11999">
    <property type="entry name" value="Ice_binding"/>
    <property type="match status" value="1"/>
</dbReference>
<comment type="caution">
    <text evidence="4">The sequence shown here is derived from an EMBL/GenBank/DDBJ whole genome shotgun (WGS) entry which is preliminary data.</text>
</comment>
<dbReference type="NCBIfam" id="TIGR04183">
    <property type="entry name" value="Por_Secre_tail"/>
    <property type="match status" value="1"/>
</dbReference>
<accession>A0A9D7SA21</accession>
<dbReference type="InterPro" id="IPR021884">
    <property type="entry name" value="Ice-bd_prot"/>
</dbReference>
<evidence type="ECO:0000256" key="2">
    <source>
        <dbReference type="ARBA" id="ARBA00022729"/>
    </source>
</evidence>
<dbReference type="Gene3D" id="2.60.40.740">
    <property type="match status" value="2"/>
</dbReference>
<dbReference type="Proteomes" id="UP000808349">
    <property type="component" value="Unassembled WGS sequence"/>
</dbReference>
<evidence type="ECO:0000256" key="1">
    <source>
        <dbReference type="ARBA" id="ARBA00005445"/>
    </source>
</evidence>
<dbReference type="Pfam" id="PF18962">
    <property type="entry name" value="Por_Secre_tail"/>
    <property type="match status" value="1"/>
</dbReference>
<protein>
    <submittedName>
        <fullName evidence="4">DUF3494 domain-containing protein</fullName>
    </submittedName>
</protein>
<feature type="domain" description="PKD/Chitinase" evidence="3">
    <location>
        <begin position="512"/>
        <end position="581"/>
    </location>
</feature>
<dbReference type="AlphaFoldDB" id="A0A9D7SA21"/>
<feature type="domain" description="PKD/Chitinase" evidence="3">
    <location>
        <begin position="299"/>
        <end position="368"/>
    </location>
</feature>
<dbReference type="SMART" id="SM00089">
    <property type="entry name" value="PKD"/>
    <property type="match status" value="6"/>
</dbReference>
<feature type="domain" description="PKD/Chitinase" evidence="3">
    <location>
        <begin position="862"/>
        <end position="936"/>
    </location>
</feature>
<evidence type="ECO:0000313" key="5">
    <source>
        <dbReference type="Proteomes" id="UP000808349"/>
    </source>
</evidence>
<evidence type="ECO:0000313" key="4">
    <source>
        <dbReference type="EMBL" id="MBK9718156.1"/>
    </source>
</evidence>
<feature type="domain" description="PKD/Chitinase" evidence="3">
    <location>
        <begin position="719"/>
        <end position="794"/>
    </location>
</feature>
<feature type="domain" description="PKD/Chitinase" evidence="3">
    <location>
        <begin position="442"/>
        <end position="510"/>
    </location>
</feature>
<keyword evidence="2" id="KW-0732">Signal</keyword>
<comment type="similarity">
    <text evidence="1">Belongs to the ice-binding protein family.</text>
</comment>
<dbReference type="InterPro" id="IPR026444">
    <property type="entry name" value="Secre_tail"/>
</dbReference>
<gene>
    <name evidence="4" type="ORF">IPO85_11715</name>
</gene>
<organism evidence="4 5">
    <name type="scientific">Candidatus Defluviibacterium haderslevense</name>
    <dbReference type="NCBI Taxonomy" id="2981993"/>
    <lineage>
        <taxon>Bacteria</taxon>
        <taxon>Pseudomonadati</taxon>
        <taxon>Bacteroidota</taxon>
        <taxon>Saprospiria</taxon>
        <taxon>Saprospirales</taxon>
        <taxon>Saprospiraceae</taxon>
        <taxon>Candidatus Defluviibacterium</taxon>
    </lineage>
</organism>
<proteinExistence type="inferred from homology"/>
<evidence type="ECO:0000259" key="3">
    <source>
        <dbReference type="SMART" id="SM00089"/>
    </source>
</evidence>
<dbReference type="EMBL" id="JADKFW010000007">
    <property type="protein sequence ID" value="MBK9718156.1"/>
    <property type="molecule type" value="Genomic_DNA"/>
</dbReference>
<name>A0A9D7SA21_9BACT</name>
<sequence length="1206" mass="125233">MKFVIQTALFFAFLNLIPKIIFSQAPNLGATSSFVLFTAAGAFSNDGASIATGDIGTNVGAFTGFPPGIVIGQIHVADAVTAQAAADVDVAYMYLEGLTCGLVIGTTLGSGQILTPDIYCLGAASTLNGDLILDAECDPNAIFVFKIDGAFASTTLSNVILINAASACNIYWQINGAVSLGEGSVFRGNILANGAISLLEGSSLYGRGLSRAGAIDMHNNIATLDLLPTASVITAGGPTTFCDGGSVTLSGNCGGIWSNGSSSPSITVTTSDDYFVTTTNACGSIQSNHIIVTVLQLPVCTITGIDPICVGSSTLFCAPVGTGYGYLWDNGSTTRCITVSMSGTYTVTVTDALGCTSSCSKTLNINPLPDCIITGLDSICQGQTTTFCVLNAGPSSTYIWNTGSTSNCINVTTAGTYSVTVTDDMGCTSVCSKSIIVNSLPSCTITGNTTICAGQSTQLCAPVATGNSYMWSNGATTNCITVSSAGVYSVTVTRRGCSSTCSVTVIVNPNPICLITGNSPICFGSSTLFCAPVGTGYSYIWDNGSTGRCISVSVAGTYNVTVTDAVGCTSSCSKLLTINPALICNIVGLDSICQGQTTSFCVLNSGPPNTFIWSTGSTSTCINVNTGGTYSVTVTDPSGCISICNKSLLVNPLPDCTITGNGSICSGQPTQLCAPLVTGNSYLWNTGSTSNCITVSSAGVYTVTVTRRGCSSTCTKTVVVSPNPICTITGVSPICAGGSSLFCAPVGTGYSYIWNNGSTTRCITINTSGNYIVTVTDALGCTSSCSKSLVVNPAPYCVISGLDSICQDQSTTFCVLIGNSTNTYLWNTGSTSNCINVNTAGLYSVTVTDLSGCTSVCNKSLLVNIKPDCTIVGNGSICTGQTTQLCAPVASGNTYIWSNGSTANCITVSSAGVYSVTVTRRGCSSTCSKNVIITTYPICTISGISPICSGSSTLFCAPIGTGYSYIWNENTNQEVRTRCLSVYSGKSYTVKVIDNNCASVCSKTLAVIPSPVCFITGNLHPWPGKTTTLCAPVGMMAYKWNFANATTRCITVNMGGMYTVTVTAANGCTSSCMVMVTYNGSSDFTSNGSGNDPNTSAESEHYDQSIQNIEQVDLTYEGSSMMIHAYPNPFYFKSVIEFRIYNGDSHVSIDLYDVNGSKVATLFDRNIEQDKLYQVEVDGNQYQPGVYYYKAINGNQYVNKKLILIR</sequence>
<feature type="domain" description="PKD/Chitinase" evidence="3">
    <location>
        <begin position="1005"/>
        <end position="1081"/>
    </location>
</feature>
<reference evidence="4 5" key="1">
    <citation type="submission" date="2020-10" db="EMBL/GenBank/DDBJ databases">
        <title>Connecting structure to function with the recovery of over 1000 high-quality activated sludge metagenome-assembled genomes encoding full-length rRNA genes using long-read sequencing.</title>
        <authorList>
            <person name="Singleton C.M."/>
            <person name="Petriglieri F."/>
            <person name="Kristensen J.M."/>
            <person name="Kirkegaard R.H."/>
            <person name="Michaelsen T.Y."/>
            <person name="Andersen M.H."/>
            <person name="Karst S.M."/>
            <person name="Dueholm M.S."/>
            <person name="Nielsen P.H."/>
            <person name="Albertsen M."/>
        </authorList>
    </citation>
    <scope>NUCLEOTIDE SEQUENCE [LARGE SCALE GENOMIC DNA]</scope>
    <source>
        <strain evidence="4">Ribe_18-Q3-R11-54_BAT3C.373</strain>
    </source>
</reference>
<dbReference type="InterPro" id="IPR022409">
    <property type="entry name" value="PKD/Chitinase_dom"/>
</dbReference>